<protein>
    <submittedName>
        <fullName evidence="1">Uncharacterized protein</fullName>
    </submittedName>
</protein>
<dbReference type="Proteomes" id="UP000596661">
    <property type="component" value="Chromosome 6"/>
</dbReference>
<accession>A0A803Q0I5</accession>
<sequence>MAIMSFLTGLSSKFDFAKSQVLFSSDVFSLQDVFTCVLCIETTLQLLLIAS</sequence>
<dbReference type="AlphaFoldDB" id="A0A803Q0I5"/>
<evidence type="ECO:0000313" key="2">
    <source>
        <dbReference type="Proteomes" id="UP000596661"/>
    </source>
</evidence>
<reference evidence="1" key="1">
    <citation type="submission" date="2018-11" db="EMBL/GenBank/DDBJ databases">
        <authorList>
            <person name="Grassa J C."/>
        </authorList>
    </citation>
    <scope>NUCLEOTIDE SEQUENCE [LARGE SCALE GENOMIC DNA]</scope>
</reference>
<name>A0A803Q0I5_CANSA</name>
<dbReference type="EMBL" id="UZAU01000584">
    <property type="status" value="NOT_ANNOTATED_CDS"/>
    <property type="molecule type" value="Genomic_DNA"/>
</dbReference>
<organism evidence="1 2">
    <name type="scientific">Cannabis sativa</name>
    <name type="common">Hemp</name>
    <name type="synonym">Marijuana</name>
    <dbReference type="NCBI Taxonomy" id="3483"/>
    <lineage>
        <taxon>Eukaryota</taxon>
        <taxon>Viridiplantae</taxon>
        <taxon>Streptophyta</taxon>
        <taxon>Embryophyta</taxon>
        <taxon>Tracheophyta</taxon>
        <taxon>Spermatophyta</taxon>
        <taxon>Magnoliopsida</taxon>
        <taxon>eudicotyledons</taxon>
        <taxon>Gunneridae</taxon>
        <taxon>Pentapetalae</taxon>
        <taxon>rosids</taxon>
        <taxon>fabids</taxon>
        <taxon>Rosales</taxon>
        <taxon>Cannabaceae</taxon>
        <taxon>Cannabis</taxon>
    </lineage>
</organism>
<proteinExistence type="predicted"/>
<evidence type="ECO:0000313" key="1">
    <source>
        <dbReference type="EnsemblPlants" id="cds.evm.model.06.912"/>
    </source>
</evidence>
<dbReference type="EnsemblPlants" id="evm.model.06.912">
    <property type="protein sequence ID" value="cds.evm.model.06.912"/>
    <property type="gene ID" value="evm.TU.06.912"/>
</dbReference>
<dbReference type="Gramene" id="evm.model.06.912">
    <property type="protein sequence ID" value="cds.evm.model.06.912"/>
    <property type="gene ID" value="evm.TU.06.912"/>
</dbReference>
<keyword evidence="2" id="KW-1185">Reference proteome</keyword>
<reference evidence="1" key="2">
    <citation type="submission" date="2021-03" db="UniProtKB">
        <authorList>
            <consortium name="EnsemblPlants"/>
        </authorList>
    </citation>
    <scope>IDENTIFICATION</scope>
</reference>